<sequence>MTSVSLLGQRADLGGDFSTIANSARVYQHLLGGSAAYAADRTAADAVYETAEWLRTAALINRDFGVLSVKWSLAHGVRQFLDLGCGYPGAVNVHEVTDTDRTGCPVVYVDNDPEVYAHARCELDEGPATTVVHADFLAMDQLLACEAVRTAFVPGAPVAVLLHDVLPWCADGPALDQAMAMLRAWMPVGSTLSITHLTDHWHHATMPDVTAAFAGHGLHVHPRSSDEISDLFGDLVQQDPGLTATGRWHEHGRYVHHPPEHSAAFAGIAVIQTIVPHHGVRDRTVLGQPQPLHCERHTTPQNDMDRRTEPVHVAPKGPFMAASWTSKTPARLMDIVDDTGELLPDGRVVAPHRPAPASLTGAAA</sequence>
<dbReference type="Pfam" id="PF04672">
    <property type="entry name" value="Methyltransf_19"/>
    <property type="match status" value="1"/>
</dbReference>
<gene>
    <name evidence="1" type="ORF">NBG84_36050</name>
</gene>
<dbReference type="InterPro" id="IPR029063">
    <property type="entry name" value="SAM-dependent_MTases_sf"/>
</dbReference>
<reference evidence="1" key="1">
    <citation type="submission" date="2022-06" db="EMBL/GenBank/DDBJ databases">
        <title>Genome public.</title>
        <authorList>
            <person name="Sun Q."/>
        </authorList>
    </citation>
    <scope>NUCLEOTIDE SEQUENCE</scope>
    <source>
        <strain evidence="1">CWNU-1</strain>
    </source>
</reference>
<dbReference type="GO" id="GO:0008168">
    <property type="term" value="F:methyltransferase activity"/>
    <property type="evidence" value="ECO:0007669"/>
    <property type="project" value="UniProtKB-KW"/>
</dbReference>
<dbReference type="EMBL" id="JAMQAW010000079">
    <property type="protein sequence ID" value="MCM2393623.1"/>
    <property type="molecule type" value="Genomic_DNA"/>
</dbReference>
<accession>A0ABT0V234</accession>
<dbReference type="InterPro" id="IPR006764">
    <property type="entry name" value="SAM_dep_MeTrfase_SAV2177_type"/>
</dbReference>
<proteinExistence type="predicted"/>
<dbReference type="Gene3D" id="3.40.50.150">
    <property type="entry name" value="Vaccinia Virus protein VP39"/>
    <property type="match status" value="1"/>
</dbReference>
<keyword evidence="2" id="KW-1185">Reference proteome</keyword>
<organism evidence="1 2">
    <name type="scientific">Streptomyces albipurpureus</name>
    <dbReference type="NCBI Taxonomy" id="2897419"/>
    <lineage>
        <taxon>Bacteria</taxon>
        <taxon>Bacillati</taxon>
        <taxon>Actinomycetota</taxon>
        <taxon>Actinomycetes</taxon>
        <taxon>Kitasatosporales</taxon>
        <taxon>Streptomycetaceae</taxon>
        <taxon>Streptomyces</taxon>
    </lineage>
</organism>
<evidence type="ECO:0000313" key="2">
    <source>
        <dbReference type="Proteomes" id="UP001431429"/>
    </source>
</evidence>
<keyword evidence="1" id="KW-0808">Transferase</keyword>
<comment type="caution">
    <text evidence="1">The sequence shown here is derived from an EMBL/GenBank/DDBJ whole genome shotgun (WGS) entry which is preliminary data.</text>
</comment>
<dbReference type="Proteomes" id="UP001431429">
    <property type="component" value="Unassembled WGS sequence"/>
</dbReference>
<protein>
    <submittedName>
        <fullName evidence="1">SAM-dependent methyltransferase</fullName>
    </submittedName>
</protein>
<keyword evidence="1" id="KW-0489">Methyltransferase</keyword>
<evidence type="ECO:0000313" key="1">
    <source>
        <dbReference type="EMBL" id="MCM2393623.1"/>
    </source>
</evidence>
<dbReference type="RefSeq" id="WP_250923919.1">
    <property type="nucleotide sequence ID" value="NZ_JAMQAW010000079.1"/>
</dbReference>
<dbReference type="GO" id="GO:0032259">
    <property type="term" value="P:methylation"/>
    <property type="evidence" value="ECO:0007669"/>
    <property type="project" value="UniProtKB-KW"/>
</dbReference>
<name>A0ABT0V234_9ACTN</name>
<dbReference type="SUPFAM" id="SSF53335">
    <property type="entry name" value="S-adenosyl-L-methionine-dependent methyltransferases"/>
    <property type="match status" value="1"/>
</dbReference>